<reference evidence="2 3" key="1">
    <citation type="journal article" date="2019" name="Nat. Med.">
        <title>A library of human gut bacterial isolates paired with longitudinal multiomics data enables mechanistic microbiome research.</title>
        <authorList>
            <person name="Poyet M."/>
            <person name="Groussin M."/>
            <person name="Gibbons S.M."/>
            <person name="Avila-Pacheco J."/>
            <person name="Jiang X."/>
            <person name="Kearney S.M."/>
            <person name="Perrotta A.R."/>
            <person name="Berdy B."/>
            <person name="Zhao S."/>
            <person name="Lieberman T.D."/>
            <person name="Swanson P.K."/>
            <person name="Smith M."/>
            <person name="Roesemann S."/>
            <person name="Alexander J.E."/>
            <person name="Rich S.A."/>
            <person name="Livny J."/>
            <person name="Vlamakis H."/>
            <person name="Clish C."/>
            <person name="Bullock K."/>
            <person name="Deik A."/>
            <person name="Scott J."/>
            <person name="Pierce K.A."/>
            <person name="Xavier R.J."/>
            <person name="Alm E.J."/>
        </authorList>
    </citation>
    <scope>NUCLEOTIDE SEQUENCE [LARGE SCALE GENOMIC DNA]</scope>
    <source>
        <strain evidence="2 3">BIOML-A15</strain>
    </source>
</reference>
<feature type="transmembrane region" description="Helical" evidence="1">
    <location>
        <begin position="253"/>
        <end position="272"/>
    </location>
</feature>
<feature type="transmembrane region" description="Helical" evidence="1">
    <location>
        <begin position="341"/>
        <end position="362"/>
    </location>
</feature>
<sequence length="417" mass="48187">MARVLAMLFISMVVSGYYFPFSFAVLPQLNTKMALAMTGVFLVVLQGCRRHKISFSKELLGAIIFAFVFSFICFITADYNHTDDYSYVTYFISFFTWLGGAFVVCFAIRMLHGKATLSLLTGYLTFVCVSQCILAILIDRFPAFQLLVDTYVSQGQEFFQEVRRLYGIGAALDPAGVRFSIVLLLIAYLLCENEDVKQAKWKVSVYLFAFFVIAVIGNMISRTTSVGLLLGIAYLICSTGIFRLIIRRSYFRLYSILGGMLITFIILGVYLYEHDPFFYRNIRFAFEAFFNWVETGELRTDSTDKLNTVMWIWPENLKGWLIGTGLFANFVYSTDIGYCRFILYCGLIGFGTFIAFFVYNAWVFACKFPFFRLLSFFLLALSFIIWMKVATDLFFIYALFYCLDWQRKQELPWEESE</sequence>
<evidence type="ECO:0000256" key="1">
    <source>
        <dbReference type="SAM" id="Phobius"/>
    </source>
</evidence>
<dbReference type="Proteomes" id="UP000424805">
    <property type="component" value="Unassembled WGS sequence"/>
</dbReference>
<evidence type="ECO:0008006" key="4">
    <source>
        <dbReference type="Google" id="ProtNLM"/>
    </source>
</evidence>
<dbReference type="EMBL" id="VWFP01000003">
    <property type="protein sequence ID" value="KAA4629388.1"/>
    <property type="molecule type" value="Genomic_DNA"/>
</dbReference>
<feature type="transmembrane region" description="Helical" evidence="1">
    <location>
        <begin position="175"/>
        <end position="191"/>
    </location>
</feature>
<feature type="transmembrane region" description="Helical" evidence="1">
    <location>
        <begin position="317"/>
        <end position="334"/>
    </location>
</feature>
<feature type="transmembrane region" description="Helical" evidence="1">
    <location>
        <begin position="226"/>
        <end position="246"/>
    </location>
</feature>
<gene>
    <name evidence="2" type="ORF">F3B90_04410</name>
</gene>
<organism evidence="2 3">
    <name type="scientific">Bacteroides ovatus</name>
    <dbReference type="NCBI Taxonomy" id="28116"/>
    <lineage>
        <taxon>Bacteria</taxon>
        <taxon>Pseudomonadati</taxon>
        <taxon>Bacteroidota</taxon>
        <taxon>Bacteroidia</taxon>
        <taxon>Bacteroidales</taxon>
        <taxon>Bacteroidaceae</taxon>
        <taxon>Bacteroides</taxon>
    </lineage>
</organism>
<keyword evidence="1" id="KW-1133">Transmembrane helix</keyword>
<feature type="transmembrane region" description="Helical" evidence="1">
    <location>
        <begin position="85"/>
        <end position="108"/>
    </location>
</feature>
<keyword evidence="1" id="KW-0472">Membrane</keyword>
<feature type="transmembrane region" description="Helical" evidence="1">
    <location>
        <begin position="120"/>
        <end position="138"/>
    </location>
</feature>
<comment type="caution">
    <text evidence="2">The sequence shown here is derived from an EMBL/GenBank/DDBJ whole genome shotgun (WGS) entry which is preliminary data.</text>
</comment>
<accession>A0A7J4Y265</accession>
<evidence type="ECO:0000313" key="2">
    <source>
        <dbReference type="EMBL" id="KAA4629388.1"/>
    </source>
</evidence>
<feature type="transmembrane region" description="Helical" evidence="1">
    <location>
        <begin position="374"/>
        <end position="400"/>
    </location>
</feature>
<protein>
    <recommendedName>
        <fullName evidence="4">O-antigen ligase domain-containing protein</fullName>
    </recommendedName>
</protein>
<dbReference type="AlphaFoldDB" id="A0A7J4Y265"/>
<name>A0A7J4Y265_BACOV</name>
<evidence type="ECO:0000313" key="3">
    <source>
        <dbReference type="Proteomes" id="UP000424805"/>
    </source>
</evidence>
<proteinExistence type="predicted"/>
<keyword evidence="1" id="KW-0812">Transmembrane</keyword>
<feature type="transmembrane region" description="Helical" evidence="1">
    <location>
        <begin position="60"/>
        <end position="79"/>
    </location>
</feature>
<feature type="transmembrane region" description="Helical" evidence="1">
    <location>
        <begin position="203"/>
        <end position="220"/>
    </location>
</feature>